<proteinExistence type="predicted"/>
<feature type="transmembrane region" description="Helical" evidence="1">
    <location>
        <begin position="206"/>
        <end position="225"/>
    </location>
</feature>
<gene>
    <name evidence="3" type="ORF">SAMN05421785_10149</name>
</gene>
<evidence type="ECO:0000313" key="4">
    <source>
        <dbReference type="Proteomes" id="UP000185781"/>
    </source>
</evidence>
<organism evidence="3 4">
    <name type="scientific">Chryseobacterium gambrini</name>
    <dbReference type="NCBI Taxonomy" id="373672"/>
    <lineage>
        <taxon>Bacteria</taxon>
        <taxon>Pseudomonadati</taxon>
        <taxon>Bacteroidota</taxon>
        <taxon>Flavobacteriia</taxon>
        <taxon>Flavobacteriales</taxon>
        <taxon>Weeksellaceae</taxon>
        <taxon>Chryseobacterium group</taxon>
        <taxon>Chryseobacterium</taxon>
    </lineage>
</organism>
<dbReference type="Pfam" id="PF02517">
    <property type="entry name" value="Rce1-like"/>
    <property type="match status" value="1"/>
</dbReference>
<feature type="transmembrane region" description="Helical" evidence="1">
    <location>
        <begin position="42"/>
        <end position="65"/>
    </location>
</feature>
<dbReference type="GO" id="GO:0080120">
    <property type="term" value="P:CAAX-box protein maturation"/>
    <property type="evidence" value="ECO:0007669"/>
    <property type="project" value="UniProtKB-ARBA"/>
</dbReference>
<dbReference type="InterPro" id="IPR003675">
    <property type="entry name" value="Rce1/LyrA-like_dom"/>
</dbReference>
<dbReference type="STRING" id="373672.SAMN05421785_10149"/>
<feature type="transmembrane region" description="Helical" evidence="1">
    <location>
        <begin position="86"/>
        <end position="107"/>
    </location>
</feature>
<accession>A0A1N7JQL7</accession>
<keyword evidence="1" id="KW-0472">Membrane</keyword>
<dbReference type="OrthoDB" id="9779573at2"/>
<dbReference type="Proteomes" id="UP000185781">
    <property type="component" value="Unassembled WGS sequence"/>
</dbReference>
<dbReference type="RefSeq" id="WP_076389899.1">
    <property type="nucleotide sequence ID" value="NZ_FTOV01000001.1"/>
</dbReference>
<dbReference type="PANTHER" id="PTHR43592:SF15">
    <property type="entry name" value="CAAX AMINO TERMINAL PROTEASE FAMILY PROTEIN"/>
    <property type="match status" value="1"/>
</dbReference>
<protein>
    <recommendedName>
        <fullName evidence="2">CAAX prenyl protease 2/Lysostaphin resistance protein A-like domain-containing protein</fullName>
    </recommendedName>
</protein>
<dbReference type="AlphaFoldDB" id="A0A1N7JQL7"/>
<feature type="domain" description="CAAX prenyl protease 2/Lysostaphin resistance protein A-like" evidence="2">
    <location>
        <begin position="127"/>
        <end position="217"/>
    </location>
</feature>
<evidence type="ECO:0000256" key="1">
    <source>
        <dbReference type="SAM" id="Phobius"/>
    </source>
</evidence>
<name>A0A1N7JQL7_9FLAO</name>
<feature type="transmembrane region" description="Helical" evidence="1">
    <location>
        <begin position="180"/>
        <end position="199"/>
    </location>
</feature>
<feature type="transmembrane region" description="Helical" evidence="1">
    <location>
        <begin position="127"/>
        <end position="144"/>
    </location>
</feature>
<evidence type="ECO:0000259" key="2">
    <source>
        <dbReference type="Pfam" id="PF02517"/>
    </source>
</evidence>
<evidence type="ECO:0000313" key="3">
    <source>
        <dbReference type="EMBL" id="SIS51597.1"/>
    </source>
</evidence>
<reference evidence="3 4" key="1">
    <citation type="submission" date="2017-01" db="EMBL/GenBank/DDBJ databases">
        <authorList>
            <person name="Mah S.A."/>
            <person name="Swanson W.J."/>
            <person name="Moy G.W."/>
            <person name="Vacquier V.D."/>
        </authorList>
    </citation>
    <scope>NUCLEOTIDE SEQUENCE [LARGE SCALE GENOMIC DNA]</scope>
    <source>
        <strain evidence="3 4">DSM 18014</strain>
    </source>
</reference>
<dbReference type="PANTHER" id="PTHR43592">
    <property type="entry name" value="CAAX AMINO TERMINAL PROTEASE"/>
    <property type="match status" value="1"/>
</dbReference>
<feature type="transmembrane region" description="Helical" evidence="1">
    <location>
        <begin position="7"/>
        <end position="30"/>
    </location>
</feature>
<dbReference type="GO" id="GO:0004175">
    <property type="term" value="F:endopeptidase activity"/>
    <property type="evidence" value="ECO:0007669"/>
    <property type="project" value="UniProtKB-ARBA"/>
</dbReference>
<sequence>MSLNGKYSLGILLTFVLLAAVMLYIFPFITMMTGEKTFTATAFLYSRMVLWMVLAITFLYSFLIEKQSFLLWKDQNYSFSFYLKKILRLYLICAVGGAFLNLFIKIITHENTSNKIAQLSFIFKNNYPLIIFTCLTAGVVEELLMRGYMQPRIEKIYKNQYAGIAVSAFLFGILHMTYGTISQVIIPFFIGVVFALFYKKYSNIKIIIMCHFMYDFVSLMIMNLINFKHLSAF</sequence>
<keyword evidence="1" id="KW-0812">Transmembrane</keyword>
<keyword evidence="1" id="KW-1133">Transmembrane helix</keyword>
<dbReference type="EMBL" id="FTOV01000001">
    <property type="protein sequence ID" value="SIS51597.1"/>
    <property type="molecule type" value="Genomic_DNA"/>
</dbReference>